<name>A0ABY5JL03_9FIRM</name>
<reference evidence="12 13" key="1">
    <citation type="submission" date="2021-03" db="EMBL/GenBank/DDBJ databases">
        <title>Comparative Genomics and Metabolomics in the genus Turicibacter.</title>
        <authorList>
            <person name="Maki J."/>
            <person name="Looft T."/>
        </authorList>
    </citation>
    <scope>NUCLEOTIDE SEQUENCE [LARGE SCALE GENOMIC DNA]</scope>
    <source>
        <strain evidence="12 13">MMM721</strain>
    </source>
</reference>
<dbReference type="Proteomes" id="UP001058016">
    <property type="component" value="Chromosome"/>
</dbReference>
<sequence>MNIILNKAREYEMNHEGAIKLQKPDFHLASRVGWMNDPNGFSVYNNEYHMFYQYHPYSASWGPMHWGHAKSKDLINWEYLPTALAPDQEYDQFGCFSGSAVTLDDGKHLLMYTGVKKVKLPNGEETDIQTQCIAIGDGVNYKKHPNNPVITADMLPEGCSKVDFRDPKIWRKEDGSYLCVVGNRPADGSGQVVLFSSKNAIDWKYEDILSYNGNRLGKMWECPDFFELNEKGVLLISPQDVLPQGYEYGGGNVTACLIGDFDNENNIFKEEINHAIDYGLDFYAPQSVLTESQRRIMVGWMANWDTNGLQNPGREWFGQMSIPRELHVINNRLIQNPVKEIENYRKNKVEYQEVTFKGNKTFEAVKGRRIDLEVIVKPSINCDEFSIKLAQDEVCYTAIKYDVKKSLLTMDRKFSGCRRAVLNEKSAIVPLKDGLLKLRLILDKQSIETFINDGDKAMTMLIFTDLNAEGISFFSDEEITLNLVKYDLVK</sequence>
<evidence type="ECO:0000256" key="7">
    <source>
        <dbReference type="ARBA" id="ARBA00033367"/>
    </source>
</evidence>
<gene>
    <name evidence="12" type="ORF">J0J69_01175</name>
</gene>
<dbReference type="SUPFAM" id="SSF75005">
    <property type="entry name" value="Arabinanase/levansucrase/invertase"/>
    <property type="match status" value="1"/>
</dbReference>
<dbReference type="NCBIfam" id="TIGR01322">
    <property type="entry name" value="scrB_fam"/>
    <property type="match status" value="1"/>
</dbReference>
<evidence type="ECO:0000256" key="2">
    <source>
        <dbReference type="ARBA" id="ARBA00009902"/>
    </source>
</evidence>
<evidence type="ECO:0000256" key="9">
    <source>
        <dbReference type="RuleBase" id="RU365015"/>
    </source>
</evidence>
<keyword evidence="6 8" id="KW-0326">Glycosidase</keyword>
<dbReference type="CDD" id="cd08996">
    <property type="entry name" value="GH32_FFase"/>
    <property type="match status" value="1"/>
</dbReference>
<keyword evidence="5 8" id="KW-0378">Hydrolase</keyword>
<dbReference type="InterPro" id="IPR013320">
    <property type="entry name" value="ConA-like_dom_sf"/>
</dbReference>
<dbReference type="InterPro" id="IPR001362">
    <property type="entry name" value="Glyco_hydro_32"/>
</dbReference>
<comment type="catalytic activity">
    <reaction evidence="8">
        <text>Hydrolysis of terminal non-reducing beta-D-fructofuranoside residues in beta-D-fructofuranosides.</text>
        <dbReference type="EC" id="3.2.1.26"/>
    </reaction>
</comment>
<keyword evidence="9" id="KW-0963">Cytoplasm</keyword>
<protein>
    <recommendedName>
        <fullName evidence="4 8">Sucrose-6-phosphate hydrolase</fullName>
        <ecNumber evidence="3 8">3.2.1.26</ecNumber>
    </recommendedName>
    <alternativeName>
        <fullName evidence="7 9">Invertase</fullName>
    </alternativeName>
</protein>
<evidence type="ECO:0000256" key="6">
    <source>
        <dbReference type="ARBA" id="ARBA00023295"/>
    </source>
</evidence>
<keyword evidence="13" id="KW-1185">Reference proteome</keyword>
<comment type="function">
    <text evidence="9">Enables the bacterium to metabolize sucrose as a sole carbon source.</text>
</comment>
<comment type="pathway">
    <text evidence="1 9">Glycan biosynthesis; sucrose metabolism.</text>
</comment>
<accession>A0ABY5JL03</accession>
<dbReference type="Gene3D" id="2.60.120.560">
    <property type="entry name" value="Exo-inulinase, domain 1"/>
    <property type="match status" value="1"/>
</dbReference>
<dbReference type="SUPFAM" id="SSF49899">
    <property type="entry name" value="Concanavalin A-like lectins/glucanases"/>
    <property type="match status" value="1"/>
</dbReference>
<dbReference type="PANTHER" id="PTHR43101">
    <property type="entry name" value="BETA-FRUCTOSIDASE"/>
    <property type="match status" value="1"/>
</dbReference>
<dbReference type="GO" id="GO:0016787">
    <property type="term" value="F:hydrolase activity"/>
    <property type="evidence" value="ECO:0007669"/>
    <property type="project" value="UniProtKB-KW"/>
</dbReference>
<evidence type="ECO:0000256" key="4">
    <source>
        <dbReference type="ARBA" id="ARBA00019623"/>
    </source>
</evidence>
<evidence type="ECO:0000256" key="1">
    <source>
        <dbReference type="ARBA" id="ARBA00004914"/>
    </source>
</evidence>
<dbReference type="EMBL" id="CP071249">
    <property type="protein sequence ID" value="UUF06232.1"/>
    <property type="molecule type" value="Genomic_DNA"/>
</dbReference>
<organism evidence="12 13">
    <name type="scientific">Turicibacter bilis</name>
    <dbReference type="NCBI Taxonomy" id="2735723"/>
    <lineage>
        <taxon>Bacteria</taxon>
        <taxon>Bacillati</taxon>
        <taxon>Bacillota</taxon>
        <taxon>Erysipelotrichia</taxon>
        <taxon>Erysipelotrichales</taxon>
        <taxon>Turicibacteraceae</taxon>
        <taxon>Turicibacter</taxon>
    </lineage>
</organism>
<evidence type="ECO:0000256" key="5">
    <source>
        <dbReference type="ARBA" id="ARBA00022801"/>
    </source>
</evidence>
<dbReference type="InterPro" id="IPR051214">
    <property type="entry name" value="GH32_Enzymes"/>
</dbReference>
<dbReference type="SMART" id="SM00640">
    <property type="entry name" value="Glyco_32"/>
    <property type="match status" value="1"/>
</dbReference>
<feature type="domain" description="Glycosyl hydrolase family 32 C-terminal" evidence="11">
    <location>
        <begin position="340"/>
        <end position="478"/>
    </location>
</feature>
<evidence type="ECO:0000259" key="10">
    <source>
        <dbReference type="Pfam" id="PF00251"/>
    </source>
</evidence>
<comment type="similarity">
    <text evidence="2 8">Belongs to the glycosyl hydrolase 32 family.</text>
</comment>
<dbReference type="InterPro" id="IPR023296">
    <property type="entry name" value="Glyco_hydro_beta-prop_sf"/>
</dbReference>
<dbReference type="Gene3D" id="2.115.10.20">
    <property type="entry name" value="Glycosyl hydrolase domain, family 43"/>
    <property type="match status" value="1"/>
</dbReference>
<dbReference type="RefSeq" id="WP_055305905.1">
    <property type="nucleotide sequence ID" value="NZ_CP071249.1"/>
</dbReference>
<feature type="domain" description="Glycosyl hydrolase family 32 N-terminal" evidence="10">
    <location>
        <begin position="27"/>
        <end position="337"/>
    </location>
</feature>
<proteinExistence type="inferred from homology"/>
<comment type="subcellular location">
    <subcellularLocation>
        <location evidence="9">Cytoplasm</location>
    </subcellularLocation>
</comment>
<dbReference type="PANTHER" id="PTHR43101:SF1">
    <property type="entry name" value="BETA-FRUCTOSIDASE"/>
    <property type="match status" value="1"/>
</dbReference>
<evidence type="ECO:0000256" key="8">
    <source>
        <dbReference type="RuleBase" id="RU362110"/>
    </source>
</evidence>
<evidence type="ECO:0000256" key="3">
    <source>
        <dbReference type="ARBA" id="ARBA00012758"/>
    </source>
</evidence>
<dbReference type="Pfam" id="PF00251">
    <property type="entry name" value="Glyco_hydro_32N"/>
    <property type="match status" value="1"/>
</dbReference>
<evidence type="ECO:0000313" key="12">
    <source>
        <dbReference type="EMBL" id="UUF06232.1"/>
    </source>
</evidence>
<dbReference type="InterPro" id="IPR013148">
    <property type="entry name" value="Glyco_hydro_32_N"/>
</dbReference>
<evidence type="ECO:0000259" key="11">
    <source>
        <dbReference type="Pfam" id="PF08244"/>
    </source>
</evidence>
<keyword evidence="9" id="KW-0119">Carbohydrate metabolism</keyword>
<evidence type="ECO:0000313" key="13">
    <source>
        <dbReference type="Proteomes" id="UP001058016"/>
    </source>
</evidence>
<dbReference type="EC" id="3.2.1.26" evidence="3 8"/>
<dbReference type="InterPro" id="IPR013189">
    <property type="entry name" value="Glyco_hydro_32_C"/>
</dbReference>
<dbReference type="InterPro" id="IPR006232">
    <property type="entry name" value="Suc6P_hydrolase"/>
</dbReference>
<dbReference type="Pfam" id="PF08244">
    <property type="entry name" value="Glyco_hydro_32C"/>
    <property type="match status" value="1"/>
</dbReference>